<dbReference type="Proteomes" id="UP000316777">
    <property type="component" value="Segment"/>
</dbReference>
<feature type="transmembrane region" description="Helical" evidence="1">
    <location>
        <begin position="17"/>
        <end position="35"/>
    </location>
</feature>
<evidence type="ECO:0000256" key="1">
    <source>
        <dbReference type="SAM" id="Phobius"/>
    </source>
</evidence>
<dbReference type="Pfam" id="PF10935">
    <property type="entry name" value="DUF2637"/>
    <property type="match status" value="1"/>
</dbReference>
<dbReference type="RefSeq" id="YP_010059718.1">
    <property type="nucleotide sequence ID" value="NC_054727.1"/>
</dbReference>
<reference evidence="2 3" key="1">
    <citation type="submission" date="2019-05" db="EMBL/GenBank/DDBJ databases">
        <authorList>
            <person name="Pope W.H."/>
            <person name="Garlena R.A."/>
            <person name="Russell D.A."/>
            <person name="Jacobs-Sera D."/>
            <person name="Hatfull G.F."/>
        </authorList>
    </citation>
    <scope>NUCLEOTIDE SEQUENCE [LARGE SCALE GENOMIC DNA]</scope>
</reference>
<evidence type="ECO:0008006" key="4">
    <source>
        <dbReference type="Google" id="ProtNLM"/>
    </source>
</evidence>
<accession>A0A514DDM4</accession>
<dbReference type="InterPro" id="IPR021235">
    <property type="entry name" value="DUF2637"/>
</dbReference>
<feature type="transmembrane region" description="Helical" evidence="1">
    <location>
        <begin position="78"/>
        <end position="98"/>
    </location>
</feature>
<dbReference type="KEGG" id="vg:64766953"/>
<keyword evidence="3" id="KW-1185">Reference proteome</keyword>
<gene>
    <name evidence="2" type="primary">29</name>
    <name evidence="2" type="ORF">SEA_PHRAPPUCCINO_29</name>
</gene>
<proteinExistence type="predicted"/>
<dbReference type="EMBL" id="MK937592">
    <property type="protein sequence ID" value="QDH91707.1"/>
    <property type="molecule type" value="Genomic_DNA"/>
</dbReference>
<feature type="transmembrane region" description="Helical" evidence="1">
    <location>
        <begin position="47"/>
        <end position="71"/>
    </location>
</feature>
<dbReference type="GeneID" id="64766953"/>
<evidence type="ECO:0000313" key="2">
    <source>
        <dbReference type="EMBL" id="QDH91707.1"/>
    </source>
</evidence>
<evidence type="ECO:0000313" key="3">
    <source>
        <dbReference type="Proteomes" id="UP000316777"/>
    </source>
</evidence>
<keyword evidence="1" id="KW-1133">Transmembrane helix</keyword>
<keyword evidence="1" id="KW-0472">Membrane</keyword>
<keyword evidence="1" id="KW-0812">Transmembrane</keyword>
<sequence>MSAANDHARHVRTATRFFWAWLAGSFGASVAYNIAHAVLNSYGTDVVISASAAVIPPTVAICATHGVRLLVKAEVTGLAYRVALVGTSLMALGALTLSFNALRDLAAKHAGYSSWTSWVWPLVIDLAIAVSTVALLALGSARRTERTGSVHTSAPVHTEHNGVPAHLARAEALVAEGAVTIEAERVAQVLQELDAGTPPGTIARTLRMGYATVVRIRDADQSRLTSIGG</sequence>
<protein>
    <recommendedName>
        <fullName evidence="4">DUF2637 domain-containing protein</fullName>
    </recommendedName>
</protein>
<organism evidence="2 3">
    <name type="scientific">Mycobacterium phage Phrappuccino</name>
    <dbReference type="NCBI Taxonomy" id="2591223"/>
    <lineage>
        <taxon>Viruses</taxon>
        <taxon>Duplodnaviria</taxon>
        <taxon>Heunggongvirae</taxon>
        <taxon>Uroviricota</taxon>
        <taxon>Caudoviricetes</taxon>
        <taxon>Phrappuccinovirus</taxon>
        <taxon>Phrappuccinovirus phrappuccino</taxon>
        <taxon>Phreappuccinovirus Phrappuccino</taxon>
    </lineage>
</organism>
<feature type="transmembrane region" description="Helical" evidence="1">
    <location>
        <begin position="118"/>
        <end position="138"/>
    </location>
</feature>
<name>A0A514DDM4_9CAUD</name>